<reference evidence="1" key="1">
    <citation type="journal article" date="2015" name="Nature">
        <title>Complex archaea that bridge the gap between prokaryotes and eukaryotes.</title>
        <authorList>
            <person name="Spang A."/>
            <person name="Saw J.H."/>
            <person name="Jorgensen S.L."/>
            <person name="Zaremba-Niedzwiedzka K."/>
            <person name="Martijn J."/>
            <person name="Lind A.E."/>
            <person name="van Eijk R."/>
            <person name="Schleper C."/>
            <person name="Guy L."/>
            <person name="Ettema T.J."/>
        </authorList>
    </citation>
    <scope>NUCLEOTIDE SEQUENCE</scope>
</reference>
<evidence type="ECO:0000313" key="1">
    <source>
        <dbReference type="EMBL" id="KKN41351.1"/>
    </source>
</evidence>
<accession>A0A0F9SWT1</accession>
<sequence>MPHTGGAPRDTNSDFFEDALGVRTWLAQISGALKAFRFPTGLLDLKDIGTTPALPPAGWVRMSILNNVVRILDSAGTDILAAMGSTSFLGLSDTPGSYSGQKGLLVAVNGPENALEFMAAGAAPGIKSDSASETQQTSGGSGFETLKTVVLDAGILINDGDIATFRAGGRVLGTGGGSNRSVAFSFGGARFVTITIAASGSPVAWRLDVEVVRTGASAQTVFNAGTAVLTPTRGTASADLTADVTCLIEGQDQNSTDTVTCDFFYLIPRVF</sequence>
<gene>
    <name evidence="1" type="ORF">LCGC14_0724330</name>
</gene>
<dbReference type="EMBL" id="LAZR01001653">
    <property type="protein sequence ID" value="KKN41351.1"/>
    <property type="molecule type" value="Genomic_DNA"/>
</dbReference>
<name>A0A0F9SWT1_9ZZZZ</name>
<organism evidence="1">
    <name type="scientific">marine sediment metagenome</name>
    <dbReference type="NCBI Taxonomy" id="412755"/>
    <lineage>
        <taxon>unclassified sequences</taxon>
        <taxon>metagenomes</taxon>
        <taxon>ecological metagenomes</taxon>
    </lineage>
</organism>
<dbReference type="AlphaFoldDB" id="A0A0F9SWT1"/>
<protein>
    <submittedName>
        <fullName evidence="1">Uncharacterized protein</fullName>
    </submittedName>
</protein>
<proteinExistence type="predicted"/>
<comment type="caution">
    <text evidence="1">The sequence shown here is derived from an EMBL/GenBank/DDBJ whole genome shotgun (WGS) entry which is preliminary data.</text>
</comment>